<protein>
    <recommendedName>
        <fullName evidence="2">histidine kinase</fullName>
        <ecNumber evidence="2">2.7.13.3</ecNumber>
    </recommendedName>
</protein>
<keyword evidence="13" id="KW-1185">Reference proteome</keyword>
<dbReference type="Pfam" id="PF07730">
    <property type="entry name" value="HisKA_3"/>
    <property type="match status" value="1"/>
</dbReference>
<dbReference type="PANTHER" id="PTHR24421">
    <property type="entry name" value="NITRATE/NITRITE SENSOR PROTEIN NARX-RELATED"/>
    <property type="match status" value="1"/>
</dbReference>
<dbReference type="InterPro" id="IPR011712">
    <property type="entry name" value="Sig_transdc_His_kin_sub3_dim/P"/>
</dbReference>
<dbReference type="GO" id="GO:0000155">
    <property type="term" value="F:phosphorelay sensor kinase activity"/>
    <property type="evidence" value="ECO:0007669"/>
    <property type="project" value="InterPro"/>
</dbReference>
<dbReference type="EC" id="2.7.13.3" evidence="2"/>
<keyword evidence="9" id="KW-1133">Transmembrane helix</keyword>
<feature type="transmembrane region" description="Helical" evidence="9">
    <location>
        <begin position="125"/>
        <end position="142"/>
    </location>
</feature>
<keyword evidence="6 12" id="KW-0418">Kinase</keyword>
<dbReference type="GO" id="GO:0046983">
    <property type="term" value="F:protein dimerization activity"/>
    <property type="evidence" value="ECO:0007669"/>
    <property type="project" value="InterPro"/>
</dbReference>
<gene>
    <name evidence="12" type="ORF">SAMN04488242_1775</name>
</gene>
<dbReference type="Pfam" id="PF02518">
    <property type="entry name" value="HATPase_c"/>
    <property type="match status" value="1"/>
</dbReference>
<sequence>MWKRDLAVAAAITMVAEAELLLVGGAAGVEIWPGWALTLLLTLPALALRRLAPLAAAALAAVGLTLQLASVEQLGIATPFLALLFLLASLGWHAPLLQGLLGTGVVLAGGLAAEIAAGSAAPGDAVVNVVIIAGAWGAAFLLRRATDRRLLAEVAAVVEAERSARESVQAERTRIAHELHDSLAHALTLITLQAGSAGERTSEPATRDLLGGIESTARAALADLERMLRLVGERGDEAPGIGALPALVADIERCGLAVDLRLDVADGVPGFVASSVYRVVQEGLTNIVRHSGSRRARVTVTRDGQGWLVVSVEDDGPARPSPVDGSGRGLEGLQERLSLLGGALRSGRRAEGWHLEAHIPVEAA</sequence>
<dbReference type="GO" id="GO:0005524">
    <property type="term" value="F:ATP binding"/>
    <property type="evidence" value="ECO:0007669"/>
    <property type="project" value="UniProtKB-KW"/>
</dbReference>
<feature type="domain" description="Signal transduction histidine kinase subgroup 3 dimerisation and phosphoacceptor" evidence="11">
    <location>
        <begin position="171"/>
        <end position="229"/>
    </location>
</feature>
<keyword evidence="5" id="KW-0547">Nucleotide-binding</keyword>
<dbReference type="SUPFAM" id="SSF55874">
    <property type="entry name" value="ATPase domain of HSP90 chaperone/DNA topoisomerase II/histidine kinase"/>
    <property type="match status" value="1"/>
</dbReference>
<evidence type="ECO:0000313" key="12">
    <source>
        <dbReference type="EMBL" id="SDL51882.1"/>
    </source>
</evidence>
<feature type="transmembrane region" description="Helical" evidence="9">
    <location>
        <begin position="51"/>
        <end position="68"/>
    </location>
</feature>
<reference evidence="12 13" key="1">
    <citation type="submission" date="2016-10" db="EMBL/GenBank/DDBJ databases">
        <authorList>
            <person name="de Groot N.N."/>
        </authorList>
    </citation>
    <scope>NUCLEOTIDE SEQUENCE [LARGE SCALE GENOMIC DNA]</scope>
    <source>
        <strain evidence="12 13">CGMCC 1.9159</strain>
    </source>
</reference>
<dbReference type="STRING" id="686624.SAMN04488242_1775"/>
<dbReference type="InterPro" id="IPR050482">
    <property type="entry name" value="Sensor_HK_TwoCompSys"/>
</dbReference>
<evidence type="ECO:0000256" key="7">
    <source>
        <dbReference type="ARBA" id="ARBA00022840"/>
    </source>
</evidence>
<dbReference type="AlphaFoldDB" id="A0A1G9KQB5"/>
<evidence type="ECO:0000256" key="2">
    <source>
        <dbReference type="ARBA" id="ARBA00012438"/>
    </source>
</evidence>
<dbReference type="GO" id="GO:0016020">
    <property type="term" value="C:membrane"/>
    <property type="evidence" value="ECO:0007669"/>
    <property type="project" value="InterPro"/>
</dbReference>
<evidence type="ECO:0000256" key="9">
    <source>
        <dbReference type="SAM" id="Phobius"/>
    </source>
</evidence>
<dbReference type="CDD" id="cd16917">
    <property type="entry name" value="HATPase_UhpB-NarQ-NarX-like"/>
    <property type="match status" value="1"/>
</dbReference>
<evidence type="ECO:0000256" key="1">
    <source>
        <dbReference type="ARBA" id="ARBA00000085"/>
    </source>
</evidence>
<evidence type="ECO:0000259" key="11">
    <source>
        <dbReference type="Pfam" id="PF07730"/>
    </source>
</evidence>
<keyword evidence="7" id="KW-0067">ATP-binding</keyword>
<keyword evidence="9" id="KW-0812">Transmembrane</keyword>
<name>A0A1G9KQB5_9ACTN</name>
<dbReference type="InterPro" id="IPR003594">
    <property type="entry name" value="HATPase_dom"/>
</dbReference>
<evidence type="ECO:0000256" key="3">
    <source>
        <dbReference type="ARBA" id="ARBA00022553"/>
    </source>
</evidence>
<dbReference type="EMBL" id="FNGP01000003">
    <property type="protein sequence ID" value="SDL51882.1"/>
    <property type="molecule type" value="Genomic_DNA"/>
</dbReference>
<keyword evidence="3" id="KW-0597">Phosphoprotein</keyword>
<feature type="transmembrane region" description="Helical" evidence="9">
    <location>
        <begin position="28"/>
        <end position="46"/>
    </location>
</feature>
<evidence type="ECO:0000256" key="4">
    <source>
        <dbReference type="ARBA" id="ARBA00022679"/>
    </source>
</evidence>
<evidence type="ECO:0000256" key="6">
    <source>
        <dbReference type="ARBA" id="ARBA00022777"/>
    </source>
</evidence>
<keyword evidence="4" id="KW-0808">Transferase</keyword>
<dbReference type="Proteomes" id="UP000199475">
    <property type="component" value="Unassembled WGS sequence"/>
</dbReference>
<keyword evidence="9" id="KW-0472">Membrane</keyword>
<evidence type="ECO:0000313" key="13">
    <source>
        <dbReference type="Proteomes" id="UP000199475"/>
    </source>
</evidence>
<evidence type="ECO:0000256" key="8">
    <source>
        <dbReference type="ARBA" id="ARBA00023012"/>
    </source>
</evidence>
<dbReference type="InterPro" id="IPR036890">
    <property type="entry name" value="HATPase_C_sf"/>
</dbReference>
<dbReference type="PANTHER" id="PTHR24421:SF10">
    <property type="entry name" value="NITRATE_NITRITE SENSOR PROTEIN NARQ"/>
    <property type="match status" value="1"/>
</dbReference>
<accession>A0A1G9KQB5</accession>
<proteinExistence type="predicted"/>
<feature type="domain" description="Histidine kinase/HSP90-like ATPase" evidence="10">
    <location>
        <begin position="274"/>
        <end position="360"/>
    </location>
</feature>
<evidence type="ECO:0000259" key="10">
    <source>
        <dbReference type="Pfam" id="PF02518"/>
    </source>
</evidence>
<organism evidence="12 13">
    <name type="scientific">Tessaracoccus oleiagri</name>
    <dbReference type="NCBI Taxonomy" id="686624"/>
    <lineage>
        <taxon>Bacteria</taxon>
        <taxon>Bacillati</taxon>
        <taxon>Actinomycetota</taxon>
        <taxon>Actinomycetes</taxon>
        <taxon>Propionibacteriales</taxon>
        <taxon>Propionibacteriaceae</taxon>
        <taxon>Tessaracoccus</taxon>
    </lineage>
</organism>
<comment type="catalytic activity">
    <reaction evidence="1">
        <text>ATP + protein L-histidine = ADP + protein N-phospho-L-histidine.</text>
        <dbReference type="EC" id="2.7.13.3"/>
    </reaction>
</comment>
<dbReference type="Gene3D" id="1.20.5.1930">
    <property type="match status" value="1"/>
</dbReference>
<dbReference type="Gene3D" id="3.30.565.10">
    <property type="entry name" value="Histidine kinase-like ATPase, C-terminal domain"/>
    <property type="match status" value="1"/>
</dbReference>
<evidence type="ECO:0000256" key="5">
    <source>
        <dbReference type="ARBA" id="ARBA00022741"/>
    </source>
</evidence>
<keyword evidence="8" id="KW-0902">Two-component regulatory system</keyword>